<dbReference type="InterPro" id="IPR001148">
    <property type="entry name" value="CA_dom"/>
</dbReference>
<dbReference type="InterPro" id="IPR036398">
    <property type="entry name" value="CA_dom_sf"/>
</dbReference>
<reference evidence="2" key="1">
    <citation type="journal article" date="2021" name="Genome Biol. Evol.">
        <title>A High-Quality Reference Genome for a Parasitic Bivalve with Doubly Uniparental Inheritance (Bivalvia: Unionida).</title>
        <authorList>
            <person name="Smith C.H."/>
        </authorList>
    </citation>
    <scope>NUCLEOTIDE SEQUENCE</scope>
    <source>
        <strain evidence="2">CHS0354</strain>
    </source>
</reference>
<protein>
    <recommendedName>
        <fullName evidence="1">Alpha-carbonic anhydrase domain-containing protein</fullName>
    </recommendedName>
</protein>
<keyword evidence="3" id="KW-1185">Reference proteome</keyword>
<sequence length="108" mass="12547">MHIVHYSAKYINVSQTLDKHDGLAVLAFLFEVGRHNIHLDDLINHLLKIPYRVRNMFVYLTCQLNAFRQIHPNFANQTTSCISDDFRHTQPLNLRVVSCSKNVQTRGN</sequence>
<name>A0AAE0T1R4_9BIVA</name>
<dbReference type="EMBL" id="JAEAOA010002326">
    <property type="protein sequence ID" value="KAK3602210.1"/>
    <property type="molecule type" value="Genomic_DNA"/>
</dbReference>
<evidence type="ECO:0000313" key="3">
    <source>
        <dbReference type="Proteomes" id="UP001195483"/>
    </source>
</evidence>
<reference evidence="2" key="3">
    <citation type="submission" date="2023-05" db="EMBL/GenBank/DDBJ databases">
        <authorList>
            <person name="Smith C.H."/>
        </authorList>
    </citation>
    <scope>NUCLEOTIDE SEQUENCE</scope>
    <source>
        <strain evidence="2">CHS0354</strain>
        <tissue evidence="2">Mantle</tissue>
    </source>
</reference>
<gene>
    <name evidence="2" type="ORF">CHS0354_039958</name>
</gene>
<dbReference type="SUPFAM" id="SSF51069">
    <property type="entry name" value="Carbonic anhydrase"/>
    <property type="match status" value="1"/>
</dbReference>
<dbReference type="AlphaFoldDB" id="A0AAE0T1R4"/>
<reference evidence="2" key="2">
    <citation type="journal article" date="2021" name="Genome Biol. Evol.">
        <title>Developing a high-quality reference genome for a parasitic bivalve with doubly uniparental inheritance (Bivalvia: Unionida).</title>
        <authorList>
            <person name="Smith C.H."/>
        </authorList>
    </citation>
    <scope>NUCLEOTIDE SEQUENCE</scope>
    <source>
        <strain evidence="2">CHS0354</strain>
        <tissue evidence="2">Mantle</tissue>
    </source>
</reference>
<feature type="domain" description="Alpha-carbonic anhydrase" evidence="1">
    <location>
        <begin position="1"/>
        <end position="108"/>
    </location>
</feature>
<evidence type="ECO:0000313" key="2">
    <source>
        <dbReference type="EMBL" id="KAK3602210.1"/>
    </source>
</evidence>
<dbReference type="Pfam" id="PF00194">
    <property type="entry name" value="Carb_anhydrase"/>
    <property type="match status" value="1"/>
</dbReference>
<evidence type="ECO:0000259" key="1">
    <source>
        <dbReference type="PROSITE" id="PS51144"/>
    </source>
</evidence>
<organism evidence="2 3">
    <name type="scientific">Potamilus streckersoni</name>
    <dbReference type="NCBI Taxonomy" id="2493646"/>
    <lineage>
        <taxon>Eukaryota</taxon>
        <taxon>Metazoa</taxon>
        <taxon>Spiralia</taxon>
        <taxon>Lophotrochozoa</taxon>
        <taxon>Mollusca</taxon>
        <taxon>Bivalvia</taxon>
        <taxon>Autobranchia</taxon>
        <taxon>Heteroconchia</taxon>
        <taxon>Palaeoheterodonta</taxon>
        <taxon>Unionida</taxon>
        <taxon>Unionoidea</taxon>
        <taxon>Unionidae</taxon>
        <taxon>Ambleminae</taxon>
        <taxon>Lampsilini</taxon>
        <taxon>Potamilus</taxon>
    </lineage>
</organism>
<dbReference type="PROSITE" id="PS51144">
    <property type="entry name" value="ALPHA_CA_2"/>
    <property type="match status" value="1"/>
</dbReference>
<comment type="caution">
    <text evidence="2">The sequence shown here is derived from an EMBL/GenBank/DDBJ whole genome shotgun (WGS) entry which is preliminary data.</text>
</comment>
<accession>A0AAE0T1R4</accession>
<dbReference type="Gene3D" id="3.10.200.10">
    <property type="entry name" value="Alpha carbonic anhydrase"/>
    <property type="match status" value="1"/>
</dbReference>
<dbReference type="Proteomes" id="UP001195483">
    <property type="component" value="Unassembled WGS sequence"/>
</dbReference>
<proteinExistence type="predicted"/>